<evidence type="ECO:0000313" key="2">
    <source>
        <dbReference type="Proteomes" id="UP001234178"/>
    </source>
</evidence>
<reference evidence="1 2" key="1">
    <citation type="journal article" date="2023" name="Nucleic Acids Res.">
        <title>The hologenome of Daphnia magna reveals possible DNA methylation and microbiome-mediated evolution of the host genome.</title>
        <authorList>
            <person name="Chaturvedi A."/>
            <person name="Li X."/>
            <person name="Dhandapani V."/>
            <person name="Marshall H."/>
            <person name="Kissane S."/>
            <person name="Cuenca-Cambronero M."/>
            <person name="Asole G."/>
            <person name="Calvet F."/>
            <person name="Ruiz-Romero M."/>
            <person name="Marangio P."/>
            <person name="Guigo R."/>
            <person name="Rago D."/>
            <person name="Mirbahai L."/>
            <person name="Eastwood N."/>
            <person name="Colbourne J.K."/>
            <person name="Zhou J."/>
            <person name="Mallon E."/>
            <person name="Orsini L."/>
        </authorList>
    </citation>
    <scope>NUCLEOTIDE SEQUENCE [LARGE SCALE GENOMIC DNA]</scope>
    <source>
        <strain evidence="1">LRV0_1</strain>
    </source>
</reference>
<comment type="caution">
    <text evidence="1">The sequence shown here is derived from an EMBL/GenBank/DDBJ whole genome shotgun (WGS) entry which is preliminary data.</text>
</comment>
<evidence type="ECO:0000313" key="1">
    <source>
        <dbReference type="EMBL" id="KAK4016272.1"/>
    </source>
</evidence>
<protein>
    <submittedName>
        <fullName evidence="1">Uncharacterized protein</fullName>
    </submittedName>
</protein>
<sequence>MYRDSYLVLKAGILSGGLPIKPRVPVLIMLRKLFSTTQYFCGFWINNNNNNKKKTNKFTKNCRLDRRANNDDNTAAVTYFISNRKQFRLVSNPGPLKYDTLSILPLL</sequence>
<dbReference type="EMBL" id="JAOYFB010000005">
    <property type="protein sequence ID" value="KAK4016272.1"/>
    <property type="molecule type" value="Genomic_DNA"/>
</dbReference>
<keyword evidence="2" id="KW-1185">Reference proteome</keyword>
<organism evidence="1 2">
    <name type="scientific">Daphnia magna</name>
    <dbReference type="NCBI Taxonomy" id="35525"/>
    <lineage>
        <taxon>Eukaryota</taxon>
        <taxon>Metazoa</taxon>
        <taxon>Ecdysozoa</taxon>
        <taxon>Arthropoda</taxon>
        <taxon>Crustacea</taxon>
        <taxon>Branchiopoda</taxon>
        <taxon>Diplostraca</taxon>
        <taxon>Cladocera</taxon>
        <taxon>Anomopoda</taxon>
        <taxon>Daphniidae</taxon>
        <taxon>Daphnia</taxon>
    </lineage>
</organism>
<gene>
    <name evidence="1" type="ORF">OUZ56_031222</name>
</gene>
<name>A0ABQ9ZTM3_9CRUS</name>
<accession>A0ABQ9ZTM3</accession>
<dbReference type="Proteomes" id="UP001234178">
    <property type="component" value="Unassembled WGS sequence"/>
</dbReference>
<proteinExistence type="predicted"/>